<reference evidence="1 2" key="1">
    <citation type="submission" date="2016-11" db="EMBL/GenBank/DDBJ databases">
        <authorList>
            <person name="Jaros S."/>
            <person name="Januszkiewicz K."/>
            <person name="Wedrychowicz H."/>
        </authorList>
    </citation>
    <scope>NUCLEOTIDE SEQUENCE [LARGE SCALE GENOMIC DNA]</scope>
    <source>
        <strain evidence="1 2">DSM 18772</strain>
    </source>
</reference>
<dbReference type="InParanoid" id="A0A1M6BSV4"/>
<dbReference type="STRING" id="1123071.SAMN02745181_0297"/>
<proteinExistence type="predicted"/>
<protein>
    <submittedName>
        <fullName evidence="1">Uncharacterized protein</fullName>
    </submittedName>
</protein>
<organism evidence="1 2">
    <name type="scientific">Rubritalea squalenifaciens DSM 18772</name>
    <dbReference type="NCBI Taxonomy" id="1123071"/>
    <lineage>
        <taxon>Bacteria</taxon>
        <taxon>Pseudomonadati</taxon>
        <taxon>Verrucomicrobiota</taxon>
        <taxon>Verrucomicrobiia</taxon>
        <taxon>Verrucomicrobiales</taxon>
        <taxon>Rubritaleaceae</taxon>
        <taxon>Rubritalea</taxon>
    </lineage>
</organism>
<sequence>MSKERQCPCCGSAKLEPGKVQSSGKVYFRPENTKFLTLGTNDVELSANLCMDCGYVMLIGDMRKANKLLNKSQAH</sequence>
<dbReference type="AlphaFoldDB" id="A0A1M6BSV4"/>
<evidence type="ECO:0000313" key="1">
    <source>
        <dbReference type="EMBL" id="SHI51653.1"/>
    </source>
</evidence>
<evidence type="ECO:0000313" key="2">
    <source>
        <dbReference type="Proteomes" id="UP000184510"/>
    </source>
</evidence>
<dbReference type="OrthoDB" id="1822642at2"/>
<accession>A0A1M6BSV4</accession>
<name>A0A1M6BSV4_9BACT</name>
<dbReference type="RefSeq" id="WP_143157731.1">
    <property type="nucleotide sequence ID" value="NZ_FQYR01000002.1"/>
</dbReference>
<dbReference type="Proteomes" id="UP000184510">
    <property type="component" value="Unassembled WGS sequence"/>
</dbReference>
<gene>
    <name evidence="1" type="ORF">SAMN02745181_0297</name>
</gene>
<keyword evidence="2" id="KW-1185">Reference proteome</keyword>
<dbReference type="EMBL" id="FQYR01000002">
    <property type="protein sequence ID" value="SHI51653.1"/>
    <property type="molecule type" value="Genomic_DNA"/>
</dbReference>